<dbReference type="AlphaFoldDB" id="A0A0B2V0E6"/>
<evidence type="ECO:0000256" key="3">
    <source>
        <dbReference type="ARBA" id="ARBA00022679"/>
    </source>
</evidence>
<keyword evidence="2 12" id="KW-0489">Methyltransferase</keyword>
<dbReference type="Pfam" id="PF05253">
    <property type="entry name" value="zf-U11-48K"/>
    <property type="match status" value="1"/>
</dbReference>
<keyword evidence="4 12" id="KW-0949">S-adenosyl-L-methionine</keyword>
<evidence type="ECO:0000256" key="1">
    <source>
        <dbReference type="ARBA" id="ARBA00005265"/>
    </source>
</evidence>
<evidence type="ECO:0000256" key="2">
    <source>
        <dbReference type="ARBA" id="ARBA00022603"/>
    </source>
</evidence>
<evidence type="ECO:0000256" key="5">
    <source>
        <dbReference type="ARBA" id="ARBA00022694"/>
    </source>
</evidence>
<evidence type="ECO:0000256" key="8">
    <source>
        <dbReference type="ARBA" id="ARBA00022833"/>
    </source>
</evidence>
<dbReference type="GO" id="GO:0030488">
    <property type="term" value="P:tRNA methylation"/>
    <property type="evidence" value="ECO:0007669"/>
    <property type="project" value="InterPro"/>
</dbReference>
<dbReference type="Proteomes" id="UP000031036">
    <property type="component" value="Unassembled WGS sequence"/>
</dbReference>
<evidence type="ECO:0000256" key="7">
    <source>
        <dbReference type="ARBA" id="ARBA00022771"/>
    </source>
</evidence>
<dbReference type="GO" id="GO:0008270">
    <property type="term" value="F:zinc ion binding"/>
    <property type="evidence" value="ECO:0007669"/>
    <property type="project" value="UniProtKB-KW"/>
</dbReference>
<dbReference type="PANTHER" id="PTHR12998:SF0">
    <property type="entry name" value="TRNA:M(4)X MODIFICATION ENZYME TRM13 HOMOLOG"/>
    <property type="match status" value="1"/>
</dbReference>
<organism evidence="14 15">
    <name type="scientific">Toxocara canis</name>
    <name type="common">Canine roundworm</name>
    <dbReference type="NCBI Taxonomy" id="6265"/>
    <lineage>
        <taxon>Eukaryota</taxon>
        <taxon>Metazoa</taxon>
        <taxon>Ecdysozoa</taxon>
        <taxon>Nematoda</taxon>
        <taxon>Chromadorea</taxon>
        <taxon>Rhabditida</taxon>
        <taxon>Spirurina</taxon>
        <taxon>Ascaridomorpha</taxon>
        <taxon>Ascaridoidea</taxon>
        <taxon>Toxocaridae</taxon>
        <taxon>Toxocara</taxon>
    </lineage>
</organism>
<dbReference type="Pfam" id="PF05206">
    <property type="entry name" value="TRM13"/>
    <property type="match status" value="1"/>
</dbReference>
<sequence length="403" mass="45503">MTDESQRCSYILPIKGRKCRMLVKKGKRFCGEHAIFYPDQSERIQCPNDPRHTVNRSKLDDHLAKRCNSRLLPEPWIVPNVNVVEVKGEIETQQCLSGRPSEEQLSRMSTMIQMAFRKVSSRIIERVLRTPQIEDHMKLSKELSDAHRKHLVQLSSIIGNLMEANLLNNDADTCIIDLGAGKAQLSYWMAHVSPKSRFLLIDRTGCRNKYDNKALQEDPSLRFSRLRCSIEHLDLSRVDSAKGVQRLVAVCKHLCGSATDSGIRCILNAISGGLDIYGFALAPCCHHKSSFAQYTGKNFITKCGIDGEDDFNVLRYIATWAVCGMMRVGESQETEAANGADMVENVSWNWTREQKENLGCQAKALLEIGRAEYLHSLGYTVNVYRYVDFSLSPENLLIVGTKN</sequence>
<comment type="similarity">
    <text evidence="1 12">Belongs to the methyltransferase TRM13 family.</text>
</comment>
<dbReference type="InterPro" id="IPR039044">
    <property type="entry name" value="Trm13"/>
</dbReference>
<gene>
    <name evidence="14" type="primary">TRMT13</name>
    <name evidence="14" type="ORF">Tcan_08601</name>
</gene>
<dbReference type="STRING" id="6265.A0A0B2V0E6"/>
<evidence type="ECO:0000256" key="10">
    <source>
        <dbReference type="ARBA" id="ARBA00048635"/>
    </source>
</evidence>
<dbReference type="GO" id="GO:0106050">
    <property type="term" value="F:tRNA 2'-O-methyltransferase activity"/>
    <property type="evidence" value="ECO:0007669"/>
    <property type="project" value="UniProtKB-UniRule"/>
</dbReference>
<keyword evidence="3 12" id="KW-0808">Transferase</keyword>
<comment type="caution">
    <text evidence="14">The sequence shown here is derived from an EMBL/GenBank/DDBJ whole genome shotgun (WGS) entry which is preliminary data.</text>
</comment>
<evidence type="ECO:0000256" key="4">
    <source>
        <dbReference type="ARBA" id="ARBA00022691"/>
    </source>
</evidence>
<dbReference type="Pfam" id="PF11722">
    <property type="entry name" value="zf-TRM13_CCCH"/>
    <property type="match status" value="1"/>
</dbReference>
<comment type="function">
    <text evidence="12">tRNA methylase which 2'-O-methylates cytidine(4) in tRNA(Pro) and tRNA(Gly)(GCC), and adenosine(4) in tRNA(His).</text>
</comment>
<evidence type="ECO:0000313" key="15">
    <source>
        <dbReference type="Proteomes" id="UP000031036"/>
    </source>
</evidence>
<comment type="catalytic activity">
    <reaction evidence="10 12">
        <text>cytidine(4) in tRNA(Gly)(GCC) + S-adenosyl-L-methionine = 2'-O-methylcytidine(4) in tRNA(Gly)(GCC) + S-adenosyl-L-homocysteine + H(+)</text>
        <dbReference type="Rhea" id="RHEA:43192"/>
        <dbReference type="Rhea" id="RHEA-COMP:10399"/>
        <dbReference type="Rhea" id="RHEA-COMP:10400"/>
        <dbReference type="ChEBI" id="CHEBI:15378"/>
        <dbReference type="ChEBI" id="CHEBI:57856"/>
        <dbReference type="ChEBI" id="CHEBI:59789"/>
        <dbReference type="ChEBI" id="CHEBI:74495"/>
        <dbReference type="ChEBI" id="CHEBI:82748"/>
        <dbReference type="EC" id="2.1.1.225"/>
    </reaction>
</comment>
<evidence type="ECO:0000256" key="12">
    <source>
        <dbReference type="RuleBase" id="RU367103"/>
    </source>
</evidence>
<evidence type="ECO:0000256" key="9">
    <source>
        <dbReference type="ARBA" id="ARBA00048165"/>
    </source>
</evidence>
<dbReference type="PANTHER" id="PTHR12998">
    <property type="entry name" value="TRNA:M(4)X MODIFICATION ENZYME TRM13 HOMOLOG"/>
    <property type="match status" value="1"/>
</dbReference>
<proteinExistence type="inferred from homology"/>
<keyword evidence="15" id="KW-1185">Reference proteome</keyword>
<reference evidence="14 15" key="1">
    <citation type="submission" date="2014-11" db="EMBL/GenBank/DDBJ databases">
        <title>Genetic blueprint of the zoonotic pathogen Toxocara canis.</title>
        <authorList>
            <person name="Zhu X.-Q."/>
            <person name="Korhonen P.K."/>
            <person name="Cai H."/>
            <person name="Young N.D."/>
            <person name="Nejsum P."/>
            <person name="von Samson-Himmelstjerna G."/>
            <person name="Boag P.R."/>
            <person name="Tan P."/>
            <person name="Li Q."/>
            <person name="Min J."/>
            <person name="Yang Y."/>
            <person name="Wang X."/>
            <person name="Fang X."/>
            <person name="Hall R.S."/>
            <person name="Hofmann A."/>
            <person name="Sternberg P.W."/>
            <person name="Jex A.R."/>
            <person name="Gasser R.B."/>
        </authorList>
    </citation>
    <scope>NUCLEOTIDE SEQUENCE [LARGE SCALE GENOMIC DNA]</scope>
    <source>
        <strain evidence="14">PN_DK_2014</strain>
    </source>
</reference>
<dbReference type="EC" id="2.1.1.225" evidence="12"/>
<dbReference type="OrthoDB" id="258806at2759"/>
<protein>
    <recommendedName>
        <fullName evidence="12">tRNA:m(4)X modification enzyme TRM13</fullName>
        <ecNumber evidence="12">2.1.1.225</ecNumber>
    </recommendedName>
</protein>
<name>A0A0B2V0E6_TOXCA</name>
<dbReference type="EMBL" id="JPKZ01002897">
    <property type="protein sequence ID" value="KHN74555.1"/>
    <property type="molecule type" value="Genomic_DNA"/>
</dbReference>
<evidence type="ECO:0000313" key="14">
    <source>
        <dbReference type="EMBL" id="KHN74555.1"/>
    </source>
</evidence>
<evidence type="ECO:0000256" key="6">
    <source>
        <dbReference type="ARBA" id="ARBA00022723"/>
    </source>
</evidence>
<comment type="catalytic activity">
    <reaction evidence="9 12">
        <text>cytidine(4) in tRNA(Pro) + S-adenosyl-L-methionine = 2'-O-methylcytidine(4) in tRNA(Pro) + S-adenosyl-L-homocysteine + H(+)</text>
        <dbReference type="Rhea" id="RHEA:32767"/>
        <dbReference type="Rhea" id="RHEA-COMP:10397"/>
        <dbReference type="Rhea" id="RHEA-COMP:10398"/>
        <dbReference type="ChEBI" id="CHEBI:15378"/>
        <dbReference type="ChEBI" id="CHEBI:57856"/>
        <dbReference type="ChEBI" id="CHEBI:59789"/>
        <dbReference type="ChEBI" id="CHEBI:74495"/>
        <dbReference type="ChEBI" id="CHEBI:82748"/>
        <dbReference type="EC" id="2.1.1.225"/>
    </reaction>
</comment>
<evidence type="ECO:0000256" key="11">
    <source>
        <dbReference type="ARBA" id="ARBA00049393"/>
    </source>
</evidence>
<dbReference type="InterPro" id="IPR021721">
    <property type="entry name" value="Znf_CCCH-type_TRM13"/>
</dbReference>
<dbReference type="InterPro" id="IPR007871">
    <property type="entry name" value="Methyltransferase_TRM13"/>
</dbReference>
<keyword evidence="5 12" id="KW-0819">tRNA processing</keyword>
<dbReference type="OMA" id="HRCSWRS"/>
<dbReference type="InterPro" id="IPR022776">
    <property type="entry name" value="TRM13/UPF0224_CHHC_Znf_dom"/>
</dbReference>
<keyword evidence="8 12" id="KW-0862">Zinc</keyword>
<accession>A0A0B2V0E6</accession>
<dbReference type="PROSITE" id="PS51800">
    <property type="entry name" value="ZF_CHHC_U11_48K"/>
    <property type="match status" value="1"/>
</dbReference>
<comment type="catalytic activity">
    <reaction evidence="11 12">
        <text>adenosine(4) in tRNA(His) + S-adenosyl-L-methionine = 2'-O-methyladenosine(4) in tRNA(His) + S-adenosyl-L-homocysteine + H(+)</text>
        <dbReference type="Rhea" id="RHEA:43196"/>
        <dbReference type="Rhea" id="RHEA-COMP:10401"/>
        <dbReference type="Rhea" id="RHEA-COMP:10402"/>
        <dbReference type="ChEBI" id="CHEBI:15378"/>
        <dbReference type="ChEBI" id="CHEBI:57856"/>
        <dbReference type="ChEBI" id="CHEBI:59789"/>
        <dbReference type="ChEBI" id="CHEBI:74411"/>
        <dbReference type="ChEBI" id="CHEBI:74477"/>
        <dbReference type="EC" id="2.1.1.225"/>
    </reaction>
</comment>
<evidence type="ECO:0000259" key="13">
    <source>
        <dbReference type="PROSITE" id="PS51800"/>
    </source>
</evidence>
<keyword evidence="6 12" id="KW-0479">Metal-binding</keyword>
<keyword evidence="7 12" id="KW-0863">Zinc-finger</keyword>
<feature type="domain" description="CHHC U11-48K-type" evidence="13">
    <location>
        <begin position="43"/>
        <end position="70"/>
    </location>
</feature>